<evidence type="ECO:0000256" key="6">
    <source>
        <dbReference type="SAM" id="Phobius"/>
    </source>
</evidence>
<gene>
    <name evidence="7" type="ordered locus">AciPR4_2635</name>
</gene>
<evidence type="ECO:0000313" key="8">
    <source>
        <dbReference type="Proteomes" id="UP000006844"/>
    </source>
</evidence>
<dbReference type="Proteomes" id="UP000006844">
    <property type="component" value="Chromosome"/>
</dbReference>
<evidence type="ECO:0000256" key="1">
    <source>
        <dbReference type="ARBA" id="ARBA00004651"/>
    </source>
</evidence>
<dbReference type="GO" id="GO:0005886">
    <property type="term" value="C:plasma membrane"/>
    <property type="evidence" value="ECO:0007669"/>
    <property type="project" value="UniProtKB-SubCell"/>
</dbReference>
<dbReference type="InterPro" id="IPR050833">
    <property type="entry name" value="Poly_Biosynth_Transport"/>
</dbReference>
<dbReference type="RefSeq" id="WP_013569146.1">
    <property type="nucleotide sequence ID" value="NC_014963.1"/>
</dbReference>
<feature type="transmembrane region" description="Helical" evidence="6">
    <location>
        <begin position="455"/>
        <end position="473"/>
    </location>
</feature>
<comment type="subcellular location">
    <subcellularLocation>
        <location evidence="1">Cell membrane</location>
        <topology evidence="1">Multi-pass membrane protein</topology>
    </subcellularLocation>
</comment>
<feature type="transmembrane region" description="Helical" evidence="6">
    <location>
        <begin position="21"/>
        <end position="42"/>
    </location>
</feature>
<feature type="transmembrane region" description="Helical" evidence="6">
    <location>
        <begin position="48"/>
        <end position="70"/>
    </location>
</feature>
<organism evidence="7 8">
    <name type="scientific">Terriglobus saanensis (strain ATCC BAA-1853 / DSM 23119 / SP1PR4)</name>
    <dbReference type="NCBI Taxonomy" id="401053"/>
    <lineage>
        <taxon>Bacteria</taxon>
        <taxon>Pseudomonadati</taxon>
        <taxon>Acidobacteriota</taxon>
        <taxon>Terriglobia</taxon>
        <taxon>Terriglobales</taxon>
        <taxon>Acidobacteriaceae</taxon>
        <taxon>Terriglobus</taxon>
    </lineage>
</organism>
<feature type="transmembrane region" description="Helical" evidence="6">
    <location>
        <begin position="305"/>
        <end position="321"/>
    </location>
</feature>
<dbReference type="PANTHER" id="PTHR30250:SF11">
    <property type="entry name" value="O-ANTIGEN TRANSPORTER-RELATED"/>
    <property type="match status" value="1"/>
</dbReference>
<dbReference type="OrthoDB" id="103403at2"/>
<keyword evidence="8" id="KW-1185">Reference proteome</keyword>
<keyword evidence="5 6" id="KW-0472">Membrane</keyword>
<reference evidence="7 8" key="1">
    <citation type="journal article" date="2012" name="Stand. Genomic Sci.">
        <title>Complete genome sequence of Terriglobus saanensis type strain SP1PR4(T), an Acidobacteria from tundra soil.</title>
        <authorList>
            <person name="Rawat S.R."/>
            <person name="Mannisto M.K."/>
            <person name="Starovoytov V."/>
            <person name="Goodwin L."/>
            <person name="Nolan M."/>
            <person name="Hauser L."/>
            <person name="Land M."/>
            <person name="Davenport K.W."/>
            <person name="Woyke T."/>
            <person name="Haggblom M.M."/>
        </authorList>
    </citation>
    <scope>NUCLEOTIDE SEQUENCE</scope>
    <source>
        <strain evidence="8">ATCC BAA-1853 / DSM 23119 / SP1PR4</strain>
    </source>
</reference>
<keyword evidence="3 6" id="KW-0812">Transmembrane</keyword>
<feature type="transmembrane region" description="Helical" evidence="6">
    <location>
        <begin position="369"/>
        <end position="388"/>
    </location>
</feature>
<feature type="transmembrane region" description="Helical" evidence="6">
    <location>
        <begin position="97"/>
        <end position="117"/>
    </location>
</feature>
<dbReference type="STRING" id="401053.AciPR4_2635"/>
<keyword evidence="2" id="KW-1003">Cell membrane</keyword>
<evidence type="ECO:0000256" key="4">
    <source>
        <dbReference type="ARBA" id="ARBA00022989"/>
    </source>
</evidence>
<evidence type="ECO:0000256" key="2">
    <source>
        <dbReference type="ARBA" id="ARBA00022475"/>
    </source>
</evidence>
<feature type="transmembrane region" description="Helical" evidence="6">
    <location>
        <begin position="154"/>
        <end position="173"/>
    </location>
</feature>
<proteinExistence type="predicted"/>
<dbReference type="HOGENOM" id="CLU_529884_0_0_0"/>
<dbReference type="PANTHER" id="PTHR30250">
    <property type="entry name" value="PST FAMILY PREDICTED COLANIC ACID TRANSPORTER"/>
    <property type="match status" value="1"/>
</dbReference>
<feature type="transmembrane region" description="Helical" evidence="6">
    <location>
        <begin position="431"/>
        <end position="449"/>
    </location>
</feature>
<dbReference type="eggNOG" id="COG2244">
    <property type="taxonomic scope" value="Bacteria"/>
</dbReference>
<feature type="transmembrane region" description="Helical" evidence="6">
    <location>
        <begin position="394"/>
        <end position="411"/>
    </location>
</feature>
<name>E8V165_TERSS</name>
<sequence length="516" mass="56008">MSSKAATTAGKILHNSIWFGLETVIETIVFLSASVAVARYLGPQKLGYFSYINFFVMIVTRTSGSGLAGATRKYMSEFIALDQLGAARAVYNLAYRYQLLGAVLITLLGLASVAIWGDPSYKLMSYLLILSIVPGVMSWVPAQANNAFEDVSKNTLSAFGYLIAYAIIISLTIHFHWDLVGVASAALISRTVEVVLRTIPLNAKLRTFPLDKLESEVVLRIRKFCLEAIGIQLLMSVVWDRSEMVFLRAFSSLEQIAFYSISFSLAANLLIVPRTFGSATGISLMVEAARDPDRIDSIVKNSCRYLLLVVFPVHLGCAAITNEAIRFVYGAKYVGAIPVLIVASILSIPRAFQEIPDILLRAADRQKKLFLWLILTGVLNIALDAALIPHFGAVGAAWGNGLSQAFGIVAMWKQAQRAYRFSLPMQSTIRLGVAGVLMAVIAFAVGRAIPGMPGLIVAVVSAVPIYLGLVRLTRGLESSDRLRLMPLINRLPGPVRPGFSALVAFAVPAAAEIDMM</sequence>
<accession>E8V165</accession>
<dbReference type="KEGG" id="tsa:AciPR4_2635"/>
<keyword evidence="4 6" id="KW-1133">Transmembrane helix</keyword>
<evidence type="ECO:0000256" key="5">
    <source>
        <dbReference type="ARBA" id="ARBA00023136"/>
    </source>
</evidence>
<feature type="transmembrane region" description="Helical" evidence="6">
    <location>
        <begin position="327"/>
        <end position="348"/>
    </location>
</feature>
<dbReference type="Pfam" id="PF13440">
    <property type="entry name" value="Polysacc_synt_3"/>
    <property type="match status" value="1"/>
</dbReference>
<evidence type="ECO:0000313" key="7">
    <source>
        <dbReference type="EMBL" id="ADV83413.1"/>
    </source>
</evidence>
<dbReference type="AlphaFoldDB" id="E8V165"/>
<dbReference type="EMBL" id="CP002467">
    <property type="protein sequence ID" value="ADV83413.1"/>
    <property type="molecule type" value="Genomic_DNA"/>
</dbReference>
<evidence type="ECO:0000256" key="3">
    <source>
        <dbReference type="ARBA" id="ARBA00022692"/>
    </source>
</evidence>
<feature type="transmembrane region" description="Helical" evidence="6">
    <location>
        <begin position="123"/>
        <end position="142"/>
    </location>
</feature>
<protein>
    <submittedName>
        <fullName evidence="7">Polysaccharide biosynthesis protein</fullName>
    </submittedName>
</protein>